<gene>
    <name evidence="1" type="ORF">QR685DRAFT_579358</name>
</gene>
<evidence type="ECO:0000313" key="1">
    <source>
        <dbReference type="EMBL" id="KAL0476188.1"/>
    </source>
</evidence>
<organism evidence="1 2">
    <name type="scientific">Neurospora intermedia</name>
    <dbReference type="NCBI Taxonomy" id="5142"/>
    <lineage>
        <taxon>Eukaryota</taxon>
        <taxon>Fungi</taxon>
        <taxon>Dikarya</taxon>
        <taxon>Ascomycota</taxon>
        <taxon>Pezizomycotina</taxon>
        <taxon>Sordariomycetes</taxon>
        <taxon>Sordariomycetidae</taxon>
        <taxon>Sordariales</taxon>
        <taxon>Sordariaceae</taxon>
        <taxon>Neurospora</taxon>
    </lineage>
</organism>
<proteinExistence type="predicted"/>
<dbReference type="Proteomes" id="UP001451303">
    <property type="component" value="Unassembled WGS sequence"/>
</dbReference>
<name>A0ABR3DV26_NEUIN</name>
<evidence type="ECO:0000313" key="2">
    <source>
        <dbReference type="Proteomes" id="UP001451303"/>
    </source>
</evidence>
<reference evidence="1 2" key="1">
    <citation type="submission" date="2023-09" db="EMBL/GenBank/DDBJ databases">
        <title>Multi-omics analysis of a traditional fermented food reveals byproduct-associated fungal strains for waste-to-food upcycling.</title>
        <authorList>
            <consortium name="Lawrence Berkeley National Laboratory"/>
            <person name="Rekdal V.M."/>
            <person name="Villalobos-Escobedo J.M."/>
            <person name="Rodriguez-Valeron N."/>
            <person name="Garcia M.O."/>
            <person name="Vasquez D.P."/>
            <person name="Damayanti I."/>
            <person name="Sorensen P.M."/>
            <person name="Baidoo E.E."/>
            <person name="De Carvalho A.C."/>
            <person name="Riley R."/>
            <person name="Lipzen A."/>
            <person name="He G."/>
            <person name="Yan M."/>
            <person name="Haridas S."/>
            <person name="Daum C."/>
            <person name="Yoshinaga Y."/>
            <person name="Ng V."/>
            <person name="Grigoriev I.V."/>
            <person name="Munk R."/>
            <person name="Nuraida L."/>
            <person name="Wijaya C.H."/>
            <person name="Morales P.-C."/>
            <person name="Keasling J.D."/>
        </authorList>
    </citation>
    <scope>NUCLEOTIDE SEQUENCE [LARGE SCALE GENOMIC DNA]</scope>
    <source>
        <strain evidence="1 2">FGSC 2613</strain>
    </source>
</reference>
<dbReference type="EMBL" id="JAVLET010000001">
    <property type="protein sequence ID" value="KAL0476188.1"/>
    <property type="molecule type" value="Genomic_DNA"/>
</dbReference>
<protein>
    <submittedName>
        <fullName evidence="1">Uncharacterized protein</fullName>
    </submittedName>
</protein>
<sequence length="169" mass="18067">MWISNKWYCGGGAGSSIRNNDGNNSTTTTTSSAKRRAIMAPGKTVTKQLALGTLKIGLGCAVVLYQLYIAHRLARSPTTLMDNVPAFGNSVHGGTTVRSMYDWLGHGLVSMEDVGLQRDMARPKGGSLLPLFGCGQAPRTPSDWSKIDLVCIIIGLTKSLGPRVRMGWG</sequence>
<accession>A0ABR3DV26</accession>
<comment type="caution">
    <text evidence="1">The sequence shown here is derived from an EMBL/GenBank/DDBJ whole genome shotgun (WGS) entry which is preliminary data.</text>
</comment>
<keyword evidence="2" id="KW-1185">Reference proteome</keyword>